<dbReference type="PANTHER" id="PTHR33478">
    <property type="entry name" value="EXTRACELLULAR METALLOPROTEINASE MEP"/>
    <property type="match status" value="1"/>
</dbReference>
<keyword evidence="3 8" id="KW-0479">Metal-binding</keyword>
<dbReference type="GO" id="GO:0005615">
    <property type="term" value="C:extracellular space"/>
    <property type="evidence" value="ECO:0007669"/>
    <property type="project" value="InterPro"/>
</dbReference>
<name>A0A401H122_9APHY</name>
<dbReference type="GO" id="GO:0008270">
    <property type="term" value="F:zinc ion binding"/>
    <property type="evidence" value="ECO:0007669"/>
    <property type="project" value="InterPro"/>
</dbReference>
<evidence type="ECO:0000256" key="8">
    <source>
        <dbReference type="RuleBase" id="RU364017"/>
    </source>
</evidence>
<evidence type="ECO:0000256" key="4">
    <source>
        <dbReference type="ARBA" id="ARBA00022801"/>
    </source>
</evidence>
<dbReference type="GeneID" id="38785038"/>
<dbReference type="AlphaFoldDB" id="A0A401H122"/>
<organism evidence="9 10">
    <name type="scientific">Sparassis crispa</name>
    <dbReference type="NCBI Taxonomy" id="139825"/>
    <lineage>
        <taxon>Eukaryota</taxon>
        <taxon>Fungi</taxon>
        <taxon>Dikarya</taxon>
        <taxon>Basidiomycota</taxon>
        <taxon>Agaricomycotina</taxon>
        <taxon>Agaricomycetes</taxon>
        <taxon>Polyporales</taxon>
        <taxon>Sparassidaceae</taxon>
        <taxon>Sparassis</taxon>
    </lineage>
</organism>
<evidence type="ECO:0000256" key="1">
    <source>
        <dbReference type="ARBA" id="ARBA00001947"/>
    </source>
</evidence>
<dbReference type="EMBL" id="BFAD01000012">
    <property type="protein sequence ID" value="GBE88121.1"/>
    <property type="molecule type" value="Genomic_DNA"/>
</dbReference>
<dbReference type="Pfam" id="PF02128">
    <property type="entry name" value="Peptidase_M36"/>
    <property type="match status" value="1"/>
</dbReference>
<evidence type="ECO:0000313" key="10">
    <source>
        <dbReference type="Proteomes" id="UP000287166"/>
    </source>
</evidence>
<comment type="similarity">
    <text evidence="8">Belongs to the peptidase M36 family.</text>
</comment>
<evidence type="ECO:0000256" key="5">
    <source>
        <dbReference type="ARBA" id="ARBA00022833"/>
    </source>
</evidence>
<dbReference type="Proteomes" id="UP000287166">
    <property type="component" value="Unassembled WGS sequence"/>
</dbReference>
<sequence length="697" mass="79306">MFIKKAAATGPSSWGELGGMGEGWGVQEVIFNGCEGEKEALGSLPQLYEWNWAHVDTPYLMSEHTTFNDPSSPFGWHSLPYYVDPVSVGFKPEHCQKFRNTTTTWGNNVFVHENWEEHNSWLSNYRPDASVDLVFNYTYAPKETDRMDSLDEAKKYVNASVTQRFYTSFQQHNFSRGGKESGAVIANVQDGSGYNNVSSHHRQLSTVLIGYFHSLRPTRCSTPDRPTFWQKAAVNKTKPRKSRRMKPRNGEPAADMATLQTLRDTGKKDWMQSKSTRNSYDGYIRRGKDFLLELVGKQKASHPGGEGGIGVEDVDGEPVDYEQLQVAFDNPPNQYSALALELFLVEKCFNQNLGESTGNSTYSAFKKYWEMMANETYRGPYAYDKASDHVSGNPAMAARVQDLRHAIENKARSGGGSRNHAEAMTLENMTKLMMWSEQACPSEWTQQEITDLGTMQDVTKHLMMRAFMTSGFTIWTRNIELCSLQRKHYTPDCEGKAPYHIPHDLVKLENRKGWTRKSGGDGALVGNVYEIYEQKKTPEIDMYTHLRHWISFLETHLLNRRLGPEEFIFPTISVNGTVQTQKGIDHDVVQKYLNEFAMAVGLHVEYSTHCFRRGGAQYHFMFCPLGERWSLSTVRWWGGWAEGENVDTLIRYLLDELNTYETTHSDALHPLPREADRSFMGDHILTAPVTAAEIPTT</sequence>
<comment type="caution">
    <text evidence="9">The sequence shown here is derived from an EMBL/GenBank/DDBJ whole genome shotgun (WGS) entry which is preliminary data.</text>
</comment>
<evidence type="ECO:0000256" key="3">
    <source>
        <dbReference type="ARBA" id="ARBA00022723"/>
    </source>
</evidence>
<dbReference type="InterPro" id="IPR050371">
    <property type="entry name" value="Fungal_virulence_M36"/>
</dbReference>
<keyword evidence="8" id="KW-0865">Zymogen</keyword>
<keyword evidence="5 8" id="KW-0862">Zinc</keyword>
<dbReference type="EC" id="3.4.24.-" evidence="8"/>
<accession>A0A401H122</accession>
<evidence type="ECO:0000256" key="7">
    <source>
        <dbReference type="ARBA" id="ARBA00023172"/>
    </source>
</evidence>
<evidence type="ECO:0000256" key="2">
    <source>
        <dbReference type="ARBA" id="ARBA00022670"/>
    </source>
</evidence>
<dbReference type="InParanoid" id="A0A401H122"/>
<keyword evidence="4 8" id="KW-0378">Hydrolase</keyword>
<dbReference type="GO" id="GO:0015074">
    <property type="term" value="P:DNA integration"/>
    <property type="evidence" value="ECO:0007669"/>
    <property type="project" value="InterPro"/>
</dbReference>
<keyword evidence="7" id="KW-0233">DNA recombination</keyword>
<dbReference type="InterPro" id="IPR001842">
    <property type="entry name" value="Peptidase_M36"/>
</dbReference>
<dbReference type="GO" id="GO:0004222">
    <property type="term" value="F:metalloendopeptidase activity"/>
    <property type="evidence" value="ECO:0007669"/>
    <property type="project" value="InterPro"/>
</dbReference>
<reference evidence="9 10" key="1">
    <citation type="journal article" date="2018" name="Sci. Rep.">
        <title>Genome sequence of the cauliflower mushroom Sparassis crispa (Hanabiratake) and its association with beneficial usage.</title>
        <authorList>
            <person name="Kiyama R."/>
            <person name="Furutani Y."/>
            <person name="Kawaguchi K."/>
            <person name="Nakanishi T."/>
        </authorList>
    </citation>
    <scope>NUCLEOTIDE SEQUENCE [LARGE SCALE GENOMIC DNA]</scope>
</reference>
<dbReference type="InterPro" id="IPR011010">
    <property type="entry name" value="DNA_brk_join_enz"/>
</dbReference>
<protein>
    <recommendedName>
        <fullName evidence="8">Extracellular metalloproteinase</fullName>
        <ecNumber evidence="8">3.4.24.-</ecNumber>
    </recommendedName>
    <alternativeName>
        <fullName evidence="8">Fungalysin</fullName>
    </alternativeName>
</protein>
<proteinExistence type="inferred from homology"/>
<dbReference type="Gene3D" id="3.10.170.10">
    <property type="match status" value="2"/>
</dbReference>
<gene>
    <name evidence="9" type="ORF">SCP_1203510</name>
</gene>
<dbReference type="GO" id="GO:0006310">
    <property type="term" value="P:DNA recombination"/>
    <property type="evidence" value="ECO:0007669"/>
    <property type="project" value="UniProtKB-KW"/>
</dbReference>
<dbReference type="RefSeq" id="XP_027619034.1">
    <property type="nucleotide sequence ID" value="XM_027763233.1"/>
</dbReference>
<keyword evidence="8" id="KW-0964">Secreted</keyword>
<keyword evidence="2 8" id="KW-0645">Protease</keyword>
<dbReference type="SUPFAM" id="SSF56349">
    <property type="entry name" value="DNA breaking-rejoining enzymes"/>
    <property type="match status" value="1"/>
</dbReference>
<dbReference type="PANTHER" id="PTHR33478:SF1">
    <property type="entry name" value="EXTRACELLULAR METALLOPROTEINASE MEP"/>
    <property type="match status" value="1"/>
</dbReference>
<dbReference type="OrthoDB" id="2799409at2759"/>
<keyword evidence="10" id="KW-1185">Reference proteome</keyword>
<dbReference type="InterPro" id="IPR013762">
    <property type="entry name" value="Integrase-like_cat_sf"/>
</dbReference>
<comment type="cofactor">
    <cofactor evidence="1 8">
        <name>Zn(2+)</name>
        <dbReference type="ChEBI" id="CHEBI:29105"/>
    </cofactor>
</comment>
<evidence type="ECO:0000313" key="9">
    <source>
        <dbReference type="EMBL" id="GBE88121.1"/>
    </source>
</evidence>
<dbReference type="Gene3D" id="1.10.443.10">
    <property type="entry name" value="Intergrase catalytic core"/>
    <property type="match status" value="1"/>
</dbReference>
<keyword evidence="6 8" id="KW-0482">Metalloprotease</keyword>
<comment type="subcellular location">
    <subcellularLocation>
        <location evidence="8">Secreted</location>
    </subcellularLocation>
</comment>
<dbReference type="GO" id="GO:0003677">
    <property type="term" value="F:DNA binding"/>
    <property type="evidence" value="ECO:0007669"/>
    <property type="project" value="InterPro"/>
</dbReference>
<evidence type="ECO:0000256" key="6">
    <source>
        <dbReference type="ARBA" id="ARBA00023049"/>
    </source>
</evidence>
<dbReference type="GO" id="GO:0006508">
    <property type="term" value="P:proteolysis"/>
    <property type="evidence" value="ECO:0007669"/>
    <property type="project" value="UniProtKB-KW"/>
</dbReference>
<dbReference type="STRING" id="139825.A0A401H122"/>